<dbReference type="Proteomes" id="UP000176682">
    <property type="component" value="Unassembled WGS sequence"/>
</dbReference>
<comment type="caution">
    <text evidence="3">The sequence shown here is derived from an EMBL/GenBank/DDBJ whole genome shotgun (WGS) entry which is preliminary data.</text>
</comment>
<evidence type="ECO:0000256" key="2">
    <source>
        <dbReference type="SAM" id="Phobius"/>
    </source>
</evidence>
<feature type="region of interest" description="Disordered" evidence="1">
    <location>
        <begin position="1"/>
        <end position="22"/>
    </location>
</feature>
<gene>
    <name evidence="3" type="ORF">A2368_04180</name>
</gene>
<protein>
    <recommendedName>
        <fullName evidence="5">PpiC domain-containing protein</fullName>
    </recommendedName>
</protein>
<dbReference type="Pfam" id="PF13624">
    <property type="entry name" value="SurA_N_3"/>
    <property type="match status" value="1"/>
</dbReference>
<dbReference type="InterPro" id="IPR050245">
    <property type="entry name" value="PrsA_foldase"/>
</dbReference>
<dbReference type="EMBL" id="MFAM01000028">
    <property type="protein sequence ID" value="OGD78989.1"/>
    <property type="molecule type" value="Genomic_DNA"/>
</dbReference>
<keyword evidence="2" id="KW-1133">Transmembrane helix</keyword>
<evidence type="ECO:0000313" key="4">
    <source>
        <dbReference type="Proteomes" id="UP000176682"/>
    </source>
</evidence>
<feature type="transmembrane region" description="Helical" evidence="2">
    <location>
        <begin position="44"/>
        <end position="62"/>
    </location>
</feature>
<reference evidence="3 4" key="1">
    <citation type="journal article" date="2016" name="Nat. Commun.">
        <title>Thousands of microbial genomes shed light on interconnected biogeochemical processes in an aquifer system.</title>
        <authorList>
            <person name="Anantharaman K."/>
            <person name="Brown C.T."/>
            <person name="Hug L.A."/>
            <person name="Sharon I."/>
            <person name="Castelle C.J."/>
            <person name="Probst A.J."/>
            <person name="Thomas B.C."/>
            <person name="Singh A."/>
            <person name="Wilkins M.J."/>
            <person name="Karaoz U."/>
            <person name="Brodie E.L."/>
            <person name="Williams K.H."/>
            <person name="Hubbard S.S."/>
            <person name="Banfield J.F."/>
        </authorList>
    </citation>
    <scope>NUCLEOTIDE SEQUENCE [LARGE SCALE GENOMIC DNA]</scope>
</reference>
<dbReference type="AlphaFoldDB" id="A0A1F5FH66"/>
<evidence type="ECO:0000256" key="1">
    <source>
        <dbReference type="SAM" id="MobiDB-lite"/>
    </source>
</evidence>
<dbReference type="SUPFAM" id="SSF109998">
    <property type="entry name" value="Triger factor/SurA peptide-binding domain-like"/>
    <property type="match status" value="1"/>
</dbReference>
<keyword evidence="2" id="KW-0472">Membrane</keyword>
<keyword evidence="2" id="KW-0812">Transmembrane</keyword>
<evidence type="ECO:0008006" key="5">
    <source>
        <dbReference type="Google" id="ProtNLM"/>
    </source>
</evidence>
<organism evidence="3 4">
    <name type="scientific">Candidatus Collierbacteria bacterium RIFOXYB1_FULL_49_13</name>
    <dbReference type="NCBI Taxonomy" id="1817728"/>
    <lineage>
        <taxon>Bacteria</taxon>
        <taxon>Candidatus Collieribacteriota</taxon>
    </lineage>
</organism>
<proteinExistence type="predicted"/>
<name>A0A1F5FH66_9BACT</name>
<evidence type="ECO:0000313" key="3">
    <source>
        <dbReference type="EMBL" id="OGD78989.1"/>
    </source>
</evidence>
<feature type="compositionally biased region" description="Polar residues" evidence="1">
    <location>
        <begin position="1"/>
        <end position="15"/>
    </location>
</feature>
<dbReference type="PANTHER" id="PTHR47245:SF2">
    <property type="entry name" value="PEPTIDYL-PROLYL CIS-TRANS ISOMERASE HP_0175-RELATED"/>
    <property type="match status" value="1"/>
</dbReference>
<dbReference type="PANTHER" id="PTHR47245">
    <property type="entry name" value="PEPTIDYLPROLYL ISOMERASE"/>
    <property type="match status" value="1"/>
</dbReference>
<sequence length="234" mass="26328">MAIKSNTKKSNNLRSTKIKKANPAADPVVSSTVKISDKKPGRGFGLQILLVVLVGAAIFLVAQRYRSVVVAAFVNKTPITTLELHQVLSRRYGKAVLEELINSRLVREEAITNGITVGKEEISSEITKLEEKFGGTENLSTALLQYGLSRSDLDDQIELRLLQQKLADKFFKVEIADADVQKYYDSNKAIYADAKFDDIKEEIKSNLKDQKLQEEFTKWFDEVKQKAKISIFID</sequence>
<dbReference type="InterPro" id="IPR027304">
    <property type="entry name" value="Trigger_fact/SurA_dom_sf"/>
</dbReference>
<dbReference type="Gene3D" id="1.10.4030.10">
    <property type="entry name" value="Porin chaperone SurA, peptide-binding domain"/>
    <property type="match status" value="1"/>
</dbReference>
<accession>A0A1F5FH66</accession>